<reference evidence="1 2" key="1">
    <citation type="submission" date="2019-03" db="EMBL/GenBank/DDBJ databases">
        <title>Genomic Encyclopedia of Type Strains, Phase IV (KMG-IV): sequencing the most valuable type-strain genomes for metagenomic binning, comparative biology and taxonomic classification.</title>
        <authorList>
            <person name="Goeker M."/>
        </authorList>
    </citation>
    <scope>NUCLEOTIDE SEQUENCE [LARGE SCALE GENOMIC DNA]</scope>
    <source>
        <strain evidence="1 2">DSM 100059</strain>
    </source>
</reference>
<evidence type="ECO:0000313" key="1">
    <source>
        <dbReference type="EMBL" id="TDW97175.1"/>
    </source>
</evidence>
<accession>A0A4R8DI06</accession>
<dbReference type="AlphaFoldDB" id="A0A4R8DI06"/>
<dbReference type="EMBL" id="SODV01000002">
    <property type="protein sequence ID" value="TDW97175.1"/>
    <property type="molecule type" value="Genomic_DNA"/>
</dbReference>
<organism evidence="1 2">
    <name type="scientific">Dinghuibacter silviterrae</name>
    <dbReference type="NCBI Taxonomy" id="1539049"/>
    <lineage>
        <taxon>Bacteria</taxon>
        <taxon>Pseudomonadati</taxon>
        <taxon>Bacteroidota</taxon>
        <taxon>Chitinophagia</taxon>
        <taxon>Chitinophagales</taxon>
        <taxon>Chitinophagaceae</taxon>
        <taxon>Dinghuibacter</taxon>
    </lineage>
</organism>
<protein>
    <submittedName>
        <fullName evidence="1">Uncharacterized protein</fullName>
    </submittedName>
</protein>
<sequence>MITGFEMWIAKKLGDKAADALVPGRWVPKHLKFHDVTLTYIYSHFDEMENHVREGGTRKVFHIEIAASIYNRHLEPMIMRKLQLEALVNGKAYHLRLLEMEEEQWIANYNIPAKTLVTNSWYAYTDGAGLNNEKGMIPLHRNNNQIEFHLTYFDERDKSRRIPALVESASALDPRFIVGFGNCD</sequence>
<proteinExistence type="predicted"/>
<dbReference type="Proteomes" id="UP000294498">
    <property type="component" value="Unassembled WGS sequence"/>
</dbReference>
<evidence type="ECO:0000313" key="2">
    <source>
        <dbReference type="Proteomes" id="UP000294498"/>
    </source>
</evidence>
<keyword evidence="2" id="KW-1185">Reference proteome</keyword>
<comment type="caution">
    <text evidence="1">The sequence shown here is derived from an EMBL/GenBank/DDBJ whole genome shotgun (WGS) entry which is preliminary data.</text>
</comment>
<name>A0A4R8DI06_9BACT</name>
<gene>
    <name evidence="1" type="ORF">EDB95_5019</name>
</gene>